<evidence type="ECO:0000313" key="4">
    <source>
        <dbReference type="EMBL" id="CAF4180460.1"/>
    </source>
</evidence>
<dbReference type="InterPro" id="IPR001304">
    <property type="entry name" value="C-type_lectin-like"/>
</dbReference>
<dbReference type="PROSITE" id="PS50041">
    <property type="entry name" value="C_TYPE_LECTIN_2"/>
    <property type="match status" value="1"/>
</dbReference>
<name>A0A819ZNX9_9BILA</name>
<keyword evidence="1" id="KW-0472">Membrane</keyword>
<evidence type="ECO:0000259" key="2">
    <source>
        <dbReference type="PROSITE" id="PS50041"/>
    </source>
</evidence>
<feature type="transmembrane region" description="Helical" evidence="1">
    <location>
        <begin position="12"/>
        <end position="32"/>
    </location>
</feature>
<organism evidence="4 5">
    <name type="scientific">Adineta steineri</name>
    <dbReference type="NCBI Taxonomy" id="433720"/>
    <lineage>
        <taxon>Eukaryota</taxon>
        <taxon>Metazoa</taxon>
        <taxon>Spiralia</taxon>
        <taxon>Gnathifera</taxon>
        <taxon>Rotifera</taxon>
        <taxon>Eurotatoria</taxon>
        <taxon>Bdelloidea</taxon>
        <taxon>Adinetida</taxon>
        <taxon>Adinetidae</taxon>
        <taxon>Adineta</taxon>
    </lineage>
</organism>
<protein>
    <recommendedName>
        <fullName evidence="2">C-type lectin domain-containing protein</fullName>
    </recommendedName>
</protein>
<dbReference type="Proteomes" id="UP000663881">
    <property type="component" value="Unassembled WGS sequence"/>
</dbReference>
<proteinExistence type="predicted"/>
<keyword evidence="1" id="KW-0812">Transmembrane</keyword>
<evidence type="ECO:0000256" key="1">
    <source>
        <dbReference type="SAM" id="Phobius"/>
    </source>
</evidence>
<accession>A0A819ZNX9</accession>
<dbReference type="EMBL" id="CAJNON010001385">
    <property type="protein sequence ID" value="CAF1458066.1"/>
    <property type="molecule type" value="Genomic_DNA"/>
</dbReference>
<feature type="transmembrane region" description="Helical" evidence="1">
    <location>
        <begin position="247"/>
        <end position="272"/>
    </location>
</feature>
<dbReference type="Gene3D" id="3.10.100.10">
    <property type="entry name" value="Mannose-Binding Protein A, subunit A"/>
    <property type="match status" value="1"/>
</dbReference>
<evidence type="ECO:0000313" key="3">
    <source>
        <dbReference type="EMBL" id="CAF1458066.1"/>
    </source>
</evidence>
<keyword evidence="1" id="KW-1133">Transmembrane helix</keyword>
<dbReference type="AlphaFoldDB" id="A0A819ZNX9"/>
<dbReference type="CDD" id="cd00037">
    <property type="entry name" value="CLECT"/>
    <property type="match status" value="1"/>
</dbReference>
<sequence length="336" mass="38561">MIIYHTFGYINVYVYFFLIIIYETTTTIALSYNDACTNKCDIPGMICDNNQCKCSSKSRLFWTGARCISCPNGWTMTETECITMFDSAMPRKNAQLVCASLKADLISFHHQNILPLIYNITSKSTLSANKSLRVWTSASAVHFNGFGLYEWLDKNQNTFTSVSNWWCKQDSFIGYEYKYDEPTRFNHTGAEEECVAYWIGLTKGVIPTETVCLDDQRCDSIFPFMCEKTESTAQQYPEPAQKSNKTIIIIIIIGIIFLILLALALTCGFIFFRKRRNTIKLQNNDANVLESIQSPRKTIEDDRIFNNPTVPNNIVVKQQQANKRAGYNKQQFDEFD</sequence>
<feature type="domain" description="C-type lectin" evidence="2">
    <location>
        <begin position="77"/>
        <end position="227"/>
    </location>
</feature>
<dbReference type="InterPro" id="IPR016186">
    <property type="entry name" value="C-type_lectin-like/link_sf"/>
</dbReference>
<dbReference type="EMBL" id="CAJOAY010008136">
    <property type="protein sequence ID" value="CAF4180460.1"/>
    <property type="molecule type" value="Genomic_DNA"/>
</dbReference>
<comment type="caution">
    <text evidence="4">The sequence shown here is derived from an EMBL/GenBank/DDBJ whole genome shotgun (WGS) entry which is preliminary data.</text>
</comment>
<dbReference type="OrthoDB" id="10011237at2759"/>
<dbReference type="InterPro" id="IPR016187">
    <property type="entry name" value="CTDL_fold"/>
</dbReference>
<dbReference type="SUPFAM" id="SSF56436">
    <property type="entry name" value="C-type lectin-like"/>
    <property type="match status" value="1"/>
</dbReference>
<reference evidence="4" key="1">
    <citation type="submission" date="2021-02" db="EMBL/GenBank/DDBJ databases">
        <authorList>
            <person name="Nowell W R."/>
        </authorList>
    </citation>
    <scope>NUCLEOTIDE SEQUENCE</scope>
</reference>
<evidence type="ECO:0000313" key="5">
    <source>
        <dbReference type="Proteomes" id="UP000663881"/>
    </source>
</evidence>
<dbReference type="Proteomes" id="UP000663891">
    <property type="component" value="Unassembled WGS sequence"/>
</dbReference>
<gene>
    <name evidence="4" type="ORF">OKA104_LOCUS39870</name>
    <name evidence="3" type="ORF">VCS650_LOCUS39878</name>
</gene>
<dbReference type="SMART" id="SM00034">
    <property type="entry name" value="CLECT"/>
    <property type="match status" value="1"/>
</dbReference>